<protein>
    <submittedName>
        <fullName evidence="1">Uncharacterized protein</fullName>
    </submittedName>
</protein>
<evidence type="ECO:0000313" key="2">
    <source>
        <dbReference type="Proteomes" id="UP000076878"/>
    </source>
</evidence>
<evidence type="ECO:0000313" key="1">
    <source>
        <dbReference type="EMBL" id="CZQ93342.1"/>
    </source>
</evidence>
<sequence>MNRTSAKTENMNRELKEMTLSFEEKKAIFDDYEELTAVPVSMNRINYHFNASAVEHKIVVRFLHPNGNAFIYAGYLPKEETEKGYISVLESDEGTIRFLLEKAIAFLKKTADGYVEGHSEKWVDASGDVLLLIYDNPMWSVALMNGQIEGIFKTRDAAVGYLNDEGFSRTN</sequence>
<dbReference type="Proteomes" id="UP000076878">
    <property type="component" value="Unassembled WGS sequence"/>
</dbReference>
<dbReference type="STRING" id="640938.TR210_1135"/>
<proteinExistence type="predicted"/>
<dbReference type="EMBL" id="FJNB01000006">
    <property type="protein sequence ID" value="CZQ93342.1"/>
    <property type="molecule type" value="Genomic_DNA"/>
</dbReference>
<dbReference type="AlphaFoldDB" id="A0A143YLC3"/>
<accession>A0A143YLC3</accession>
<name>A0A143YLC3_9LACT</name>
<gene>
    <name evidence="1" type="ORF">TR210_1135</name>
</gene>
<reference evidence="1 2" key="1">
    <citation type="submission" date="2016-02" db="EMBL/GenBank/DDBJ databases">
        <authorList>
            <person name="Wen L."/>
            <person name="He K."/>
            <person name="Yang H."/>
        </authorList>
    </citation>
    <scope>NUCLEOTIDE SEQUENCE [LARGE SCALE GENOMIC DNA]</scope>
    <source>
        <strain evidence="1">Trichococcus_R210</strain>
    </source>
</reference>
<organism evidence="1 2">
    <name type="scientific">Trichococcus ilyis</name>
    <dbReference type="NCBI Taxonomy" id="640938"/>
    <lineage>
        <taxon>Bacteria</taxon>
        <taxon>Bacillati</taxon>
        <taxon>Bacillota</taxon>
        <taxon>Bacilli</taxon>
        <taxon>Lactobacillales</taxon>
        <taxon>Carnobacteriaceae</taxon>
        <taxon>Trichococcus</taxon>
    </lineage>
</organism>